<evidence type="ECO:0000259" key="10">
    <source>
        <dbReference type="PROSITE" id="PS50109"/>
    </source>
</evidence>
<dbReference type="PANTHER" id="PTHR43065:SF10">
    <property type="entry name" value="PEROXIDE STRESS-ACTIVATED HISTIDINE KINASE MAK3"/>
    <property type="match status" value="1"/>
</dbReference>
<dbReference type="EC" id="2.7.13.3" evidence="2"/>
<keyword evidence="6" id="KW-0418">Kinase</keyword>
<name>A0A2G6E578_9BACT</name>
<feature type="domain" description="Histidine kinase" evidence="10">
    <location>
        <begin position="255"/>
        <end position="473"/>
    </location>
</feature>
<comment type="catalytic activity">
    <reaction evidence="1">
        <text>ATP + protein L-histidine = ADP + protein N-phospho-L-histidine.</text>
        <dbReference type="EC" id="2.7.13.3"/>
    </reaction>
</comment>
<dbReference type="GO" id="GO:0000155">
    <property type="term" value="F:phosphorelay sensor kinase activity"/>
    <property type="evidence" value="ECO:0007669"/>
    <property type="project" value="InterPro"/>
</dbReference>
<evidence type="ECO:0000256" key="1">
    <source>
        <dbReference type="ARBA" id="ARBA00000085"/>
    </source>
</evidence>
<dbReference type="PANTHER" id="PTHR43065">
    <property type="entry name" value="SENSOR HISTIDINE KINASE"/>
    <property type="match status" value="1"/>
</dbReference>
<evidence type="ECO:0000256" key="6">
    <source>
        <dbReference type="ARBA" id="ARBA00022777"/>
    </source>
</evidence>
<dbReference type="Gene3D" id="3.30.565.10">
    <property type="entry name" value="Histidine kinase-like ATPase, C-terminal domain"/>
    <property type="match status" value="1"/>
</dbReference>
<feature type="transmembrane region" description="Helical" evidence="9">
    <location>
        <begin position="17"/>
        <end position="36"/>
    </location>
</feature>
<dbReference type="PRINTS" id="PR00344">
    <property type="entry name" value="BCTRLSENSOR"/>
</dbReference>
<evidence type="ECO:0000256" key="8">
    <source>
        <dbReference type="ARBA" id="ARBA00023012"/>
    </source>
</evidence>
<dbReference type="SMART" id="SM00387">
    <property type="entry name" value="HATPase_c"/>
    <property type="match status" value="1"/>
</dbReference>
<proteinExistence type="predicted"/>
<keyword evidence="4" id="KW-0808">Transferase</keyword>
<evidence type="ECO:0000256" key="4">
    <source>
        <dbReference type="ARBA" id="ARBA00022679"/>
    </source>
</evidence>
<dbReference type="EMBL" id="PDPS01000028">
    <property type="protein sequence ID" value="PID57249.1"/>
    <property type="molecule type" value="Genomic_DNA"/>
</dbReference>
<keyword evidence="8" id="KW-0902">Two-component regulatory system</keyword>
<dbReference type="InterPro" id="IPR036890">
    <property type="entry name" value="HATPase_C_sf"/>
</dbReference>
<comment type="caution">
    <text evidence="11">The sequence shown here is derived from an EMBL/GenBank/DDBJ whole genome shotgun (WGS) entry which is preliminary data.</text>
</comment>
<dbReference type="SUPFAM" id="SSF55874">
    <property type="entry name" value="ATPase domain of HSP90 chaperone/DNA topoisomerase II/histidine kinase"/>
    <property type="match status" value="1"/>
</dbReference>
<dbReference type="Pfam" id="PF02518">
    <property type="entry name" value="HATPase_c"/>
    <property type="match status" value="1"/>
</dbReference>
<accession>A0A2G6E578</accession>
<evidence type="ECO:0000256" key="5">
    <source>
        <dbReference type="ARBA" id="ARBA00022741"/>
    </source>
</evidence>
<evidence type="ECO:0000313" key="11">
    <source>
        <dbReference type="EMBL" id="PID57249.1"/>
    </source>
</evidence>
<dbReference type="SUPFAM" id="SSF47384">
    <property type="entry name" value="Homodimeric domain of signal transducing histidine kinase"/>
    <property type="match status" value="1"/>
</dbReference>
<dbReference type="InterPro" id="IPR003661">
    <property type="entry name" value="HisK_dim/P_dom"/>
</dbReference>
<evidence type="ECO:0000256" key="2">
    <source>
        <dbReference type="ARBA" id="ARBA00012438"/>
    </source>
</evidence>
<dbReference type="GO" id="GO:0005524">
    <property type="term" value="F:ATP binding"/>
    <property type="evidence" value="ECO:0007669"/>
    <property type="project" value="UniProtKB-KW"/>
</dbReference>
<dbReference type="InterPro" id="IPR004358">
    <property type="entry name" value="Sig_transdc_His_kin-like_C"/>
</dbReference>
<dbReference type="CDD" id="cd00082">
    <property type="entry name" value="HisKA"/>
    <property type="match status" value="1"/>
</dbReference>
<keyword evidence="9" id="KW-0812">Transmembrane</keyword>
<sequence length="494" mass="55763">MLEKTFARQLFSLWKQILLLLLLTLIGGNFFIFLLVQHRYKKETKQQYSLCRKELHDVRQQLLHSPSISSIFEELHNARREHITRILQQSFENSSELVELFLLSHDGSVLWGRQATSPRETTALQAFSQLRGKDLGHREYLSFAAPKLFTVQLELQPGDKHRGFLRGTFLQPSSQEIYVSVTRFTLYSAVASAGALLLYGVVLVFTKFSRRFAAKQQQVEEYAYLLQQANESLRKTKKELYTSEKLASLGYLAAGIAHEIGNPLGAVLGYVELLQKGKLDPQNTADILERVEGDIGRIQRIIQELVNFSRPHAVRLQKLDVNALIRTSRMLHPSPETKQIHFQLKLTEFPLWAEVDECKLRNVFLNLIGNSIDAIEECGDITIRTFRKIRESGAMTGGSEVIAIQIEDTGSGIPEELVSKVFDPFFTTKEPGKGMGLGLSWCHRIIESFGGEMEIHSQVGHGTDVSIFLPPFRKRTGDADVQHSGHADAVTATC</sequence>
<dbReference type="PROSITE" id="PS50109">
    <property type="entry name" value="HIS_KIN"/>
    <property type="match status" value="1"/>
</dbReference>
<dbReference type="Gene3D" id="1.10.287.130">
    <property type="match status" value="1"/>
</dbReference>
<evidence type="ECO:0000256" key="9">
    <source>
        <dbReference type="SAM" id="Phobius"/>
    </source>
</evidence>
<organism evidence="11 12">
    <name type="scientific">candidate division KSB3 bacterium</name>
    <dbReference type="NCBI Taxonomy" id="2044937"/>
    <lineage>
        <taxon>Bacteria</taxon>
        <taxon>candidate division KSB3</taxon>
    </lineage>
</organism>
<keyword evidence="9" id="KW-0472">Membrane</keyword>
<reference evidence="11 12" key="1">
    <citation type="submission" date="2017-10" db="EMBL/GenBank/DDBJ databases">
        <title>Novel microbial diversity and functional potential in the marine mammal oral microbiome.</title>
        <authorList>
            <person name="Dudek N.K."/>
            <person name="Sun C.L."/>
            <person name="Burstein D."/>
            <person name="Kantor R.S."/>
            <person name="Aliaga Goltsman D.S."/>
            <person name="Bik E.M."/>
            <person name="Thomas B.C."/>
            <person name="Banfield J.F."/>
            <person name="Relman D.A."/>
        </authorList>
    </citation>
    <scope>NUCLEOTIDE SEQUENCE [LARGE SCALE GENOMIC DNA]</scope>
    <source>
        <strain evidence="11">DOLZORAL124_49_17</strain>
    </source>
</reference>
<evidence type="ECO:0000256" key="7">
    <source>
        <dbReference type="ARBA" id="ARBA00022840"/>
    </source>
</evidence>
<dbReference type="Proteomes" id="UP000229740">
    <property type="component" value="Unassembled WGS sequence"/>
</dbReference>
<dbReference type="InterPro" id="IPR003594">
    <property type="entry name" value="HATPase_dom"/>
</dbReference>
<gene>
    <name evidence="11" type="ORF">CSB45_08465</name>
</gene>
<keyword evidence="9" id="KW-1133">Transmembrane helix</keyword>
<dbReference type="AlphaFoldDB" id="A0A2G6E578"/>
<keyword evidence="5" id="KW-0547">Nucleotide-binding</keyword>
<evidence type="ECO:0000313" key="12">
    <source>
        <dbReference type="Proteomes" id="UP000229740"/>
    </source>
</evidence>
<dbReference type="InterPro" id="IPR036097">
    <property type="entry name" value="HisK_dim/P_sf"/>
</dbReference>
<keyword evidence="3" id="KW-0597">Phosphoprotein</keyword>
<dbReference type="Pfam" id="PF00512">
    <property type="entry name" value="HisKA"/>
    <property type="match status" value="1"/>
</dbReference>
<dbReference type="SMART" id="SM00388">
    <property type="entry name" value="HisKA"/>
    <property type="match status" value="1"/>
</dbReference>
<feature type="transmembrane region" description="Helical" evidence="9">
    <location>
        <begin position="184"/>
        <end position="205"/>
    </location>
</feature>
<dbReference type="InterPro" id="IPR005467">
    <property type="entry name" value="His_kinase_dom"/>
</dbReference>
<evidence type="ECO:0000256" key="3">
    <source>
        <dbReference type="ARBA" id="ARBA00022553"/>
    </source>
</evidence>
<protein>
    <recommendedName>
        <fullName evidence="2">histidine kinase</fullName>
        <ecNumber evidence="2">2.7.13.3</ecNumber>
    </recommendedName>
</protein>
<keyword evidence="7" id="KW-0067">ATP-binding</keyword>